<gene>
    <name evidence="2" type="ORF">H9846_07855</name>
</gene>
<dbReference type="AlphaFoldDB" id="A0A9D1Y235"/>
<evidence type="ECO:0000313" key="3">
    <source>
        <dbReference type="Proteomes" id="UP000886751"/>
    </source>
</evidence>
<feature type="transmembrane region" description="Helical" evidence="1">
    <location>
        <begin position="34"/>
        <end position="52"/>
    </location>
</feature>
<evidence type="ECO:0000256" key="1">
    <source>
        <dbReference type="SAM" id="Phobius"/>
    </source>
</evidence>
<organism evidence="2 3">
    <name type="scientific">Candidatus Gemmiger excrementipullorum</name>
    <dbReference type="NCBI Taxonomy" id="2838610"/>
    <lineage>
        <taxon>Bacteria</taxon>
        <taxon>Bacillati</taxon>
        <taxon>Bacillota</taxon>
        <taxon>Clostridia</taxon>
        <taxon>Eubacteriales</taxon>
        <taxon>Gemmiger</taxon>
    </lineage>
</organism>
<keyword evidence="1" id="KW-0472">Membrane</keyword>
<keyword evidence="1" id="KW-1133">Transmembrane helix</keyword>
<protein>
    <submittedName>
        <fullName evidence="2">Uncharacterized protein</fullName>
    </submittedName>
</protein>
<accession>A0A9D1Y235</accession>
<evidence type="ECO:0000313" key="2">
    <source>
        <dbReference type="EMBL" id="HIX95357.1"/>
    </source>
</evidence>
<keyword evidence="1" id="KW-0812">Transmembrane</keyword>
<sequence length="149" mass="15624">MTMDTIRHLALGCCIATTVAGVLRVFWPENGFSAVINAVLALYIITAALQMLRGADWPALARTLRQLPDTAQQPVQQYEAYSRELGLSASAGAVQQVLAQAGVDAAVQIRGGVCCVELARESDRARAEAVLAASCGQLPWQIVTGGGAA</sequence>
<name>A0A9D1Y235_9FIRM</name>
<comment type="caution">
    <text evidence="2">The sequence shown here is derived from an EMBL/GenBank/DDBJ whole genome shotgun (WGS) entry which is preliminary data.</text>
</comment>
<reference evidence="2" key="1">
    <citation type="journal article" date="2021" name="PeerJ">
        <title>Extensive microbial diversity within the chicken gut microbiome revealed by metagenomics and culture.</title>
        <authorList>
            <person name="Gilroy R."/>
            <person name="Ravi A."/>
            <person name="Getino M."/>
            <person name="Pursley I."/>
            <person name="Horton D.L."/>
            <person name="Alikhan N.F."/>
            <person name="Baker D."/>
            <person name="Gharbi K."/>
            <person name="Hall N."/>
            <person name="Watson M."/>
            <person name="Adriaenssens E.M."/>
            <person name="Foster-Nyarko E."/>
            <person name="Jarju S."/>
            <person name="Secka A."/>
            <person name="Antonio M."/>
            <person name="Oren A."/>
            <person name="Chaudhuri R.R."/>
            <person name="La Ragione R."/>
            <person name="Hildebrand F."/>
            <person name="Pallen M.J."/>
        </authorList>
    </citation>
    <scope>NUCLEOTIDE SEQUENCE</scope>
    <source>
        <strain evidence="2">ChiHecec2B26-7398</strain>
    </source>
</reference>
<dbReference type="Proteomes" id="UP000886751">
    <property type="component" value="Unassembled WGS sequence"/>
</dbReference>
<reference evidence="2" key="2">
    <citation type="submission" date="2021-04" db="EMBL/GenBank/DDBJ databases">
        <authorList>
            <person name="Gilroy R."/>
        </authorList>
    </citation>
    <scope>NUCLEOTIDE SEQUENCE</scope>
    <source>
        <strain evidence="2">ChiHecec2B26-7398</strain>
    </source>
</reference>
<proteinExistence type="predicted"/>
<dbReference type="EMBL" id="DXEI01000117">
    <property type="protein sequence ID" value="HIX95357.1"/>
    <property type="molecule type" value="Genomic_DNA"/>
</dbReference>